<name>A0A7Z2VF31_9BACL</name>
<dbReference type="AlphaFoldDB" id="A0A7Z2VF31"/>
<evidence type="ECO:0000256" key="2">
    <source>
        <dbReference type="ARBA" id="ARBA00023239"/>
    </source>
</evidence>
<dbReference type="RefSeq" id="WP_169278336.1">
    <property type="nucleotide sequence ID" value="NZ_CP051680.1"/>
</dbReference>
<keyword evidence="5" id="KW-1185">Reference proteome</keyword>
<keyword evidence="4" id="KW-0413">Isomerase</keyword>
<dbReference type="PANTHER" id="PTHR11941:SF54">
    <property type="entry name" value="ENOYL-COA HYDRATASE, MITOCHONDRIAL"/>
    <property type="match status" value="1"/>
</dbReference>
<evidence type="ECO:0000256" key="3">
    <source>
        <dbReference type="RuleBase" id="RU003707"/>
    </source>
</evidence>
<dbReference type="PROSITE" id="PS00166">
    <property type="entry name" value="ENOYL_COA_HYDRATASE"/>
    <property type="match status" value="1"/>
</dbReference>
<dbReference type="CDD" id="cd06558">
    <property type="entry name" value="crotonase-like"/>
    <property type="match status" value="1"/>
</dbReference>
<dbReference type="Proteomes" id="UP000502248">
    <property type="component" value="Chromosome"/>
</dbReference>
<dbReference type="PANTHER" id="PTHR11941">
    <property type="entry name" value="ENOYL-COA HYDRATASE-RELATED"/>
    <property type="match status" value="1"/>
</dbReference>
<dbReference type="GO" id="GO:0016853">
    <property type="term" value="F:isomerase activity"/>
    <property type="evidence" value="ECO:0007669"/>
    <property type="project" value="UniProtKB-KW"/>
</dbReference>
<dbReference type="Gene3D" id="1.10.12.10">
    <property type="entry name" value="Lyase 2-enoyl-coa Hydratase, Chain A, domain 2"/>
    <property type="match status" value="1"/>
</dbReference>
<dbReference type="FunFam" id="3.90.226.10:FF:000009">
    <property type="entry name" value="Carnitinyl-CoA dehydratase"/>
    <property type="match status" value="1"/>
</dbReference>
<comment type="similarity">
    <text evidence="1 3">Belongs to the enoyl-CoA hydratase/isomerase family.</text>
</comment>
<proteinExistence type="inferred from homology"/>
<dbReference type="InterPro" id="IPR018376">
    <property type="entry name" value="Enoyl-CoA_hyd/isom_CS"/>
</dbReference>
<dbReference type="Pfam" id="PF00378">
    <property type="entry name" value="ECH_1"/>
    <property type="match status" value="1"/>
</dbReference>
<keyword evidence="2" id="KW-0456">Lyase</keyword>
<dbReference type="KEGG" id="cheb:HH215_01750"/>
<dbReference type="SUPFAM" id="SSF52096">
    <property type="entry name" value="ClpP/crotonase"/>
    <property type="match status" value="1"/>
</dbReference>
<dbReference type="InterPro" id="IPR029045">
    <property type="entry name" value="ClpP/crotonase-like_dom_sf"/>
</dbReference>
<dbReference type="GO" id="GO:0016836">
    <property type="term" value="F:hydro-lyase activity"/>
    <property type="evidence" value="ECO:0007669"/>
    <property type="project" value="UniProtKB-ARBA"/>
</dbReference>
<dbReference type="InterPro" id="IPR014748">
    <property type="entry name" value="Enoyl-CoA_hydra_C"/>
</dbReference>
<dbReference type="InterPro" id="IPR001753">
    <property type="entry name" value="Enoyl-CoA_hydra/iso"/>
</dbReference>
<dbReference type="Gene3D" id="3.90.226.10">
    <property type="entry name" value="2-enoyl-CoA Hydratase, Chain A, domain 1"/>
    <property type="match status" value="1"/>
</dbReference>
<dbReference type="FunFam" id="1.10.12.10:FF:000001">
    <property type="entry name" value="Probable enoyl-CoA hydratase, mitochondrial"/>
    <property type="match status" value="1"/>
</dbReference>
<protein>
    <submittedName>
        <fullName evidence="4">Enoyl-CoA hydratase/isomerase family protein</fullName>
    </submittedName>
</protein>
<dbReference type="GO" id="GO:0006635">
    <property type="term" value="P:fatty acid beta-oxidation"/>
    <property type="evidence" value="ECO:0007669"/>
    <property type="project" value="TreeGrafter"/>
</dbReference>
<reference evidence="4 5" key="1">
    <citation type="submission" date="2020-04" db="EMBL/GenBank/DDBJ databases">
        <title>Genome sequencing of novel species.</title>
        <authorList>
            <person name="Heo J."/>
            <person name="Kim S.-J."/>
            <person name="Kim J.-S."/>
            <person name="Hong S.-B."/>
            <person name="Kwon S.-W."/>
        </authorList>
    </citation>
    <scope>NUCLEOTIDE SEQUENCE [LARGE SCALE GENOMIC DNA]</scope>
    <source>
        <strain evidence="4 5">MFER-1</strain>
    </source>
</reference>
<organism evidence="4 5">
    <name type="scientific">Cohnella herbarum</name>
    <dbReference type="NCBI Taxonomy" id="2728023"/>
    <lineage>
        <taxon>Bacteria</taxon>
        <taxon>Bacillati</taxon>
        <taxon>Bacillota</taxon>
        <taxon>Bacilli</taxon>
        <taxon>Bacillales</taxon>
        <taxon>Paenibacillaceae</taxon>
        <taxon>Cohnella</taxon>
    </lineage>
</organism>
<evidence type="ECO:0000313" key="5">
    <source>
        <dbReference type="Proteomes" id="UP000502248"/>
    </source>
</evidence>
<evidence type="ECO:0000256" key="1">
    <source>
        <dbReference type="ARBA" id="ARBA00005254"/>
    </source>
</evidence>
<gene>
    <name evidence="4" type="ORF">HH215_01750</name>
</gene>
<dbReference type="EMBL" id="CP051680">
    <property type="protein sequence ID" value="QJD82031.1"/>
    <property type="molecule type" value="Genomic_DNA"/>
</dbReference>
<evidence type="ECO:0000313" key="4">
    <source>
        <dbReference type="EMBL" id="QJD82031.1"/>
    </source>
</evidence>
<accession>A0A7Z2VF31</accession>
<sequence length="262" mass="28233">MNDQTYEYIKVEQTGWVITLTLLREAKLNAMNGVMMAELTDVFRRIQERPDVRAVILTGTGKAFMAGADIEEYSGFDLGAFFSFQNKGRDMYRAIEECAKPVIAAVNGYALGGGFEIVLACDLIVASEKAKFGLPEVKLGLVPGGGGVQKALRAIGPYAAKEMLMTGRFLTAQEGTGLGFVNQVTAPEKLLETAAALAKEIAEKAPLAVQGLKKLVNEGRDASLETAQAYDRAYLANLFYSADAQEGIAAFVEKRSPVFIGK</sequence>